<feature type="transmembrane region" description="Helical" evidence="1">
    <location>
        <begin position="64"/>
        <end position="85"/>
    </location>
</feature>
<dbReference type="InterPro" id="IPR006750">
    <property type="entry name" value="YdcZ"/>
</dbReference>
<keyword evidence="1" id="KW-0472">Membrane</keyword>
<name>A0A0Q3VFW3_9BACI</name>
<dbReference type="Pfam" id="PF04657">
    <property type="entry name" value="DMT_YdcZ"/>
    <property type="match status" value="1"/>
</dbReference>
<evidence type="ECO:0000313" key="2">
    <source>
        <dbReference type="EMBL" id="KQL17547.1"/>
    </source>
</evidence>
<protein>
    <recommendedName>
        <fullName evidence="4">EamA-like transporter family protein</fullName>
    </recommendedName>
</protein>
<dbReference type="PATRIC" id="fig|1637975.4.peg.102"/>
<reference evidence="2 3" key="1">
    <citation type="submission" date="2015-09" db="EMBL/GenBank/DDBJ databases">
        <title>Genome sequencing project for genomic taxonomy and phylogenomics of Bacillus-like bacteria.</title>
        <authorList>
            <person name="Liu B."/>
            <person name="Wang J."/>
            <person name="Zhu Y."/>
            <person name="Liu G."/>
            <person name="Chen Q."/>
            <person name="Chen Z."/>
            <person name="Lan J."/>
            <person name="Che J."/>
            <person name="Ge C."/>
            <person name="Shi H."/>
            <person name="Pan Z."/>
            <person name="Liu X."/>
        </authorList>
    </citation>
    <scope>NUCLEOTIDE SEQUENCE [LARGE SCALE GENOMIC DNA]</scope>
    <source>
        <strain evidence="2 3">FJAT-18043</strain>
    </source>
</reference>
<dbReference type="PANTHER" id="PTHR34821">
    <property type="entry name" value="INNER MEMBRANE PROTEIN YDCZ"/>
    <property type="match status" value="1"/>
</dbReference>
<organism evidence="2 3">
    <name type="scientific">Cytobacillus solani</name>
    <dbReference type="NCBI Taxonomy" id="1637975"/>
    <lineage>
        <taxon>Bacteria</taxon>
        <taxon>Bacillati</taxon>
        <taxon>Bacillota</taxon>
        <taxon>Bacilli</taxon>
        <taxon>Bacillales</taxon>
        <taxon>Bacillaceae</taxon>
        <taxon>Cytobacillus</taxon>
    </lineage>
</organism>
<comment type="caution">
    <text evidence="2">The sequence shown here is derived from an EMBL/GenBank/DDBJ whole genome shotgun (WGS) entry which is preliminary data.</text>
</comment>
<evidence type="ECO:0000256" key="1">
    <source>
        <dbReference type="SAM" id="Phobius"/>
    </source>
</evidence>
<keyword evidence="1" id="KW-0812">Transmembrane</keyword>
<proteinExistence type="predicted"/>
<keyword evidence="1" id="KW-1133">Transmembrane helix</keyword>
<feature type="transmembrane region" description="Helical" evidence="1">
    <location>
        <begin position="31"/>
        <end position="52"/>
    </location>
</feature>
<keyword evidence="3" id="KW-1185">Reference proteome</keyword>
<dbReference type="EMBL" id="LJIX01000006">
    <property type="protein sequence ID" value="KQL17547.1"/>
    <property type="molecule type" value="Genomic_DNA"/>
</dbReference>
<dbReference type="STRING" id="1637975.AN957_02175"/>
<evidence type="ECO:0000313" key="3">
    <source>
        <dbReference type="Proteomes" id="UP000050996"/>
    </source>
</evidence>
<sequence length="161" mass="17707">MKGMLFAIMAGVFISLQTVFNTRVSEKVGMWATTTLVLGLGLFTSFPIFIIMDDTQLFSVGNVNKIYLLGGFLGVGVVYCIMQAIRMLGSAYAISIVLVAQLFIAVLIDTFGWFGFETISFTINKLVGLTLMIAGISVFKLKKVTGQQKHTSKVFFRIKPI</sequence>
<dbReference type="Proteomes" id="UP000050996">
    <property type="component" value="Unassembled WGS sequence"/>
</dbReference>
<feature type="transmembrane region" description="Helical" evidence="1">
    <location>
        <begin position="123"/>
        <end position="141"/>
    </location>
</feature>
<dbReference type="PANTHER" id="PTHR34821:SF3">
    <property type="entry name" value="MEMBRANE PROTEIN"/>
    <property type="match status" value="1"/>
</dbReference>
<accession>A0A0Q3VFW3</accession>
<gene>
    <name evidence="2" type="ORF">AN957_02175</name>
</gene>
<evidence type="ECO:0008006" key="4">
    <source>
        <dbReference type="Google" id="ProtNLM"/>
    </source>
</evidence>
<dbReference type="GO" id="GO:0005886">
    <property type="term" value="C:plasma membrane"/>
    <property type="evidence" value="ECO:0007669"/>
    <property type="project" value="TreeGrafter"/>
</dbReference>
<feature type="transmembrane region" description="Helical" evidence="1">
    <location>
        <begin position="91"/>
        <end position="116"/>
    </location>
</feature>
<dbReference type="RefSeq" id="WP_053477942.1">
    <property type="nucleotide sequence ID" value="NZ_CP085712.1"/>
</dbReference>
<dbReference type="AlphaFoldDB" id="A0A0Q3VFW3"/>